<dbReference type="PANTHER" id="PTHR12993:SF11">
    <property type="entry name" value="N-ACETYLGLUCOSAMINYL-PHOSPHATIDYLINOSITOL DE-N-ACETYLASE"/>
    <property type="match status" value="1"/>
</dbReference>
<dbReference type="GO" id="GO:0005783">
    <property type="term" value="C:endoplasmic reticulum"/>
    <property type="evidence" value="ECO:0007669"/>
    <property type="project" value="TreeGrafter"/>
</dbReference>
<keyword evidence="4" id="KW-0378">Hydrolase</keyword>
<evidence type="ECO:0000256" key="3">
    <source>
        <dbReference type="SAM" id="Phobius"/>
    </source>
</evidence>
<dbReference type="AlphaFoldDB" id="A0AAF0E8E2"/>
<evidence type="ECO:0000313" key="5">
    <source>
        <dbReference type="Proteomes" id="UP001214415"/>
    </source>
</evidence>
<dbReference type="Gene3D" id="3.40.50.10320">
    <property type="entry name" value="LmbE-like"/>
    <property type="match status" value="1"/>
</dbReference>
<proteinExistence type="inferred from homology"/>
<feature type="transmembrane region" description="Helical" evidence="3">
    <location>
        <begin position="12"/>
        <end position="30"/>
    </location>
</feature>
<dbReference type="InterPro" id="IPR024078">
    <property type="entry name" value="LmbE-like_dom_sf"/>
</dbReference>
<dbReference type="SUPFAM" id="SSF102588">
    <property type="entry name" value="LmbE-like"/>
    <property type="match status" value="1"/>
</dbReference>
<keyword evidence="3" id="KW-0472">Membrane</keyword>
<evidence type="ECO:0000256" key="2">
    <source>
        <dbReference type="ARBA" id="ARBA00012176"/>
    </source>
</evidence>
<dbReference type="InterPro" id="IPR003737">
    <property type="entry name" value="GlcNAc_PI_deacetylase-related"/>
</dbReference>
<evidence type="ECO:0000256" key="1">
    <source>
        <dbReference type="ARBA" id="ARBA00006066"/>
    </source>
</evidence>
<dbReference type="Proteomes" id="UP001214415">
    <property type="component" value="Chromosome 1"/>
</dbReference>
<reference evidence="4" key="1">
    <citation type="submission" date="2023-03" db="EMBL/GenBank/DDBJ databases">
        <title>Mating type loci evolution in Malassezia.</title>
        <authorList>
            <person name="Coelho M.A."/>
        </authorList>
    </citation>
    <scope>NUCLEOTIDE SEQUENCE</scope>
    <source>
        <strain evidence="4">CBS 12830</strain>
    </source>
</reference>
<keyword evidence="3" id="KW-0812">Transmembrane</keyword>
<gene>
    <name evidence="4" type="primary">GPI12</name>
    <name evidence="4" type="ORF">MEQU1_000325</name>
</gene>
<dbReference type="Pfam" id="PF02585">
    <property type="entry name" value="PIG-L"/>
    <property type="match status" value="1"/>
</dbReference>
<dbReference type="PANTHER" id="PTHR12993">
    <property type="entry name" value="N-ACETYLGLUCOSAMINYL-PHOSPHATIDYLINOSITOL DE-N-ACETYLASE-RELATED"/>
    <property type="match status" value="1"/>
</dbReference>
<name>A0AAF0E8E2_9BASI</name>
<organism evidence="4 5">
    <name type="scientific">Malassezia equina</name>
    <dbReference type="NCBI Taxonomy" id="1381935"/>
    <lineage>
        <taxon>Eukaryota</taxon>
        <taxon>Fungi</taxon>
        <taxon>Dikarya</taxon>
        <taxon>Basidiomycota</taxon>
        <taxon>Ustilaginomycotina</taxon>
        <taxon>Malasseziomycetes</taxon>
        <taxon>Malasseziales</taxon>
        <taxon>Malasseziaceae</taxon>
        <taxon>Malassezia</taxon>
    </lineage>
</organism>
<sequence length="266" mass="29952">MAPLGRGPRRGSYAWGGWLALALVVLAHVLQSLSSGAYLGGARVTTYPKHVLILTAHPDDECMFFAPTIHALGAHNVTISALCLSNGNADGLGRVRSQELLHSYGVLGVPAERVTCLNDPHLQDGMQQVWTPARVRDTVRAHANMTHLDTILTFDAGGVSLHPNHRALFHGALQLQAALVADEARMVALWTLHTWSWRTKFWGMWASVWQRVDAHDYLFRSTLREYGQSLQAMYQHQTQLVWFRYLYVFFSSYMYANRVRVVVQEL</sequence>
<dbReference type="GO" id="GO:0000225">
    <property type="term" value="F:N-acetylglucosaminylphosphatidylinositol deacetylase activity"/>
    <property type="evidence" value="ECO:0007669"/>
    <property type="project" value="UniProtKB-EC"/>
</dbReference>
<keyword evidence="3" id="KW-1133">Transmembrane helix</keyword>
<dbReference type="EMBL" id="CP119900">
    <property type="protein sequence ID" value="WFD21672.1"/>
    <property type="molecule type" value="Genomic_DNA"/>
</dbReference>
<evidence type="ECO:0000313" key="4">
    <source>
        <dbReference type="EMBL" id="WFD21672.1"/>
    </source>
</evidence>
<keyword evidence="5" id="KW-1185">Reference proteome</keyword>
<accession>A0AAF0E8E2</accession>
<dbReference type="EC" id="3.5.1.89" evidence="2"/>
<protein>
    <recommendedName>
        <fullName evidence="2">N-acetylglucosaminylphosphatidylinositol deacetylase</fullName>
        <ecNumber evidence="2">3.5.1.89</ecNumber>
    </recommendedName>
</protein>
<comment type="similarity">
    <text evidence="1">Belongs to the PIGL family.</text>
</comment>